<evidence type="ECO:0000313" key="1">
    <source>
        <dbReference type="EMBL" id="ERH23328.1"/>
    </source>
</evidence>
<keyword evidence="2" id="KW-1185">Reference proteome</keyword>
<accession>U1RUL4</accession>
<organism evidence="1 2">
    <name type="scientific">Actinomyces johnsonii F0542</name>
    <dbReference type="NCBI Taxonomy" id="1321818"/>
    <lineage>
        <taxon>Bacteria</taxon>
        <taxon>Bacillati</taxon>
        <taxon>Actinomycetota</taxon>
        <taxon>Actinomycetes</taxon>
        <taxon>Actinomycetales</taxon>
        <taxon>Actinomycetaceae</taxon>
        <taxon>Actinomyces</taxon>
    </lineage>
</organism>
<dbReference type="Proteomes" id="UP000016536">
    <property type="component" value="Unassembled WGS sequence"/>
</dbReference>
<sequence length="76" mass="8133">MVLGRTRSCGEELTPCQCCVQCLTHIGGLLSRSIPAVLDVFPLRLGANSQSASAADLLLLPKRVSALVRAEQVELR</sequence>
<protein>
    <submittedName>
        <fullName evidence="1">Uncharacterized protein</fullName>
    </submittedName>
</protein>
<gene>
    <name evidence="1" type="ORF">HMPREF1979_01854</name>
</gene>
<dbReference type="AlphaFoldDB" id="U1RUL4"/>
<name>U1RUL4_9ACTO</name>
<proteinExistence type="predicted"/>
<reference evidence="1 2" key="1">
    <citation type="submission" date="2013-08" db="EMBL/GenBank/DDBJ databases">
        <authorList>
            <person name="Weinstock G."/>
            <person name="Sodergren E."/>
            <person name="Wylie T."/>
            <person name="Fulton L."/>
            <person name="Fulton R."/>
            <person name="Fronick C."/>
            <person name="O'Laughlin M."/>
            <person name="Godfrey J."/>
            <person name="Miner T."/>
            <person name="Herter B."/>
            <person name="Appelbaum E."/>
            <person name="Cordes M."/>
            <person name="Lek S."/>
            <person name="Wollam A."/>
            <person name="Pepin K.H."/>
            <person name="Palsikar V.B."/>
            <person name="Mitreva M."/>
            <person name="Wilson R.K."/>
        </authorList>
    </citation>
    <scope>NUCLEOTIDE SEQUENCE [LARGE SCALE GENOMIC DNA]</scope>
    <source>
        <strain evidence="1 2">F0542</strain>
    </source>
</reference>
<comment type="caution">
    <text evidence="1">The sequence shown here is derived from an EMBL/GenBank/DDBJ whole genome shotgun (WGS) entry which is preliminary data.</text>
</comment>
<evidence type="ECO:0000313" key="2">
    <source>
        <dbReference type="Proteomes" id="UP000016536"/>
    </source>
</evidence>
<dbReference type="EMBL" id="AWSE01000100">
    <property type="protein sequence ID" value="ERH23328.1"/>
    <property type="molecule type" value="Genomic_DNA"/>
</dbReference>
<dbReference type="HOGENOM" id="CLU_2646348_0_0_11"/>